<sequence>MRVMLFSDFDARGYRTVDVRSGYGEWVRTYERSVEDVMDIGLLDRLTEPSWDRARRVADLACGTGRTGAWLRERGAAAVDGVDLTPEMLDRARVRGAHDYLGEADVRDTGLAGGAYDLVVASLVDEHLADLSPLYREAWRLAASGGVFVLVGYHPHFIMHAGMPTHYTPPDGEPTAISTTVHLISDHVTAALAAGWQLAEMREGVIDEQWLAVKPQWKRFRHHPISVATVWRKP</sequence>
<keyword evidence="2" id="KW-0489">Methyltransferase</keyword>
<dbReference type="EMBL" id="FZNW01000005">
    <property type="protein sequence ID" value="SNR42649.1"/>
    <property type="molecule type" value="Genomic_DNA"/>
</dbReference>
<evidence type="ECO:0000313" key="3">
    <source>
        <dbReference type="Proteomes" id="UP000198348"/>
    </source>
</evidence>
<keyword evidence="2" id="KW-0808">Transferase</keyword>
<proteinExistence type="predicted"/>
<dbReference type="SUPFAM" id="SSF53335">
    <property type="entry name" value="S-adenosyl-L-methionine-dependent methyltransferases"/>
    <property type="match status" value="1"/>
</dbReference>
<dbReference type="Proteomes" id="UP000198348">
    <property type="component" value="Unassembled WGS sequence"/>
</dbReference>
<reference evidence="2 3" key="1">
    <citation type="submission" date="2017-06" db="EMBL/GenBank/DDBJ databases">
        <authorList>
            <person name="Kim H.J."/>
            <person name="Triplett B.A."/>
        </authorList>
    </citation>
    <scope>NUCLEOTIDE SEQUENCE [LARGE SCALE GENOMIC DNA]</scope>
    <source>
        <strain evidence="2 3">DSM 45207</strain>
    </source>
</reference>
<dbReference type="CDD" id="cd02440">
    <property type="entry name" value="AdoMet_MTases"/>
    <property type="match status" value="1"/>
</dbReference>
<keyword evidence="3" id="KW-1185">Reference proteome</keyword>
<dbReference type="InterPro" id="IPR013216">
    <property type="entry name" value="Methyltransf_11"/>
</dbReference>
<accession>A0A238WAB6</accession>
<organism evidence="2 3">
    <name type="scientific">Haloechinothrix alba</name>
    <dbReference type="NCBI Taxonomy" id="664784"/>
    <lineage>
        <taxon>Bacteria</taxon>
        <taxon>Bacillati</taxon>
        <taxon>Actinomycetota</taxon>
        <taxon>Actinomycetes</taxon>
        <taxon>Pseudonocardiales</taxon>
        <taxon>Pseudonocardiaceae</taxon>
        <taxon>Haloechinothrix</taxon>
    </lineage>
</organism>
<dbReference type="Pfam" id="PF08241">
    <property type="entry name" value="Methyltransf_11"/>
    <property type="match status" value="1"/>
</dbReference>
<protein>
    <submittedName>
        <fullName evidence="2">Methyltransferase domain-containing protein</fullName>
    </submittedName>
</protein>
<evidence type="ECO:0000313" key="2">
    <source>
        <dbReference type="EMBL" id="SNR42649.1"/>
    </source>
</evidence>
<dbReference type="GO" id="GO:0032259">
    <property type="term" value="P:methylation"/>
    <property type="evidence" value="ECO:0007669"/>
    <property type="project" value="UniProtKB-KW"/>
</dbReference>
<dbReference type="AlphaFoldDB" id="A0A238WAB6"/>
<dbReference type="GO" id="GO:0008757">
    <property type="term" value="F:S-adenosylmethionine-dependent methyltransferase activity"/>
    <property type="evidence" value="ECO:0007669"/>
    <property type="project" value="InterPro"/>
</dbReference>
<gene>
    <name evidence="2" type="ORF">SAMN06265360_105210</name>
</gene>
<dbReference type="PANTHER" id="PTHR43591">
    <property type="entry name" value="METHYLTRANSFERASE"/>
    <property type="match status" value="1"/>
</dbReference>
<feature type="domain" description="Methyltransferase type 11" evidence="1">
    <location>
        <begin position="59"/>
        <end position="150"/>
    </location>
</feature>
<dbReference type="Gene3D" id="3.40.50.150">
    <property type="entry name" value="Vaccinia Virus protein VP39"/>
    <property type="match status" value="1"/>
</dbReference>
<dbReference type="InterPro" id="IPR029063">
    <property type="entry name" value="SAM-dependent_MTases_sf"/>
</dbReference>
<name>A0A238WAB6_9PSEU</name>
<evidence type="ECO:0000259" key="1">
    <source>
        <dbReference type="Pfam" id="PF08241"/>
    </source>
</evidence>